<keyword evidence="3" id="KW-0732">Signal</keyword>
<protein>
    <submittedName>
        <fullName evidence="6">4-phytase</fullName>
    </submittedName>
</protein>
<evidence type="ECO:0000256" key="4">
    <source>
        <dbReference type="SAM" id="Phobius"/>
    </source>
</evidence>
<dbReference type="PANTHER" id="PTHR30290">
    <property type="entry name" value="PERIPLASMIC BINDING COMPONENT OF ABC TRANSPORTER"/>
    <property type="match status" value="1"/>
</dbReference>
<feature type="transmembrane region" description="Helical" evidence="4">
    <location>
        <begin position="21"/>
        <end position="39"/>
    </location>
</feature>
<evidence type="ECO:0000313" key="7">
    <source>
        <dbReference type="Proteomes" id="UP000034492"/>
    </source>
</evidence>
<dbReference type="Gene3D" id="3.40.190.10">
    <property type="entry name" value="Periplasmic binding protein-like II"/>
    <property type="match status" value="1"/>
</dbReference>
<comment type="similarity">
    <text evidence="1">Belongs to the bacterial solute-binding protein 5 family.</text>
</comment>
<dbReference type="EMBL" id="LBSA01000028">
    <property type="protein sequence ID" value="KKQ08284.1"/>
    <property type="molecule type" value="Genomic_DNA"/>
</dbReference>
<dbReference type="GO" id="GO:0042597">
    <property type="term" value="C:periplasmic space"/>
    <property type="evidence" value="ECO:0007669"/>
    <property type="project" value="UniProtKB-ARBA"/>
</dbReference>
<organism evidence="6 7">
    <name type="scientific">Candidatus Daviesbacteria bacterium GW2011_GWB1_36_5</name>
    <dbReference type="NCBI Taxonomy" id="1618426"/>
    <lineage>
        <taxon>Bacteria</taxon>
        <taxon>Candidatus Daviesiibacteriota</taxon>
    </lineage>
</organism>
<evidence type="ECO:0000259" key="5">
    <source>
        <dbReference type="Pfam" id="PF00496"/>
    </source>
</evidence>
<sequence length="454" mass="51274">MTKLSLFFNFIVAFLKRKYKLTVTICCLILISVYSLVYIKGNFIPNQVVEGVVGTYEEKNLPEVVSNLTTTKFVGISENGMPDSSGLVESWEATAEAKEYKFKIKKDQKWSDGSPVKASEISLRVPEVKVEVLDDNSLRFLLADSFSPFPSLLSVAAFKEDSLVGTGPYKVSSIQKDGIFVKKVTLKPISKDMPEVVIKFYPNERIAKNALKLGEIQAILGLNEEDGINMQPYKIFTKTNLNQLVTIFYNTQDPILSDENFRVALSFAAPKISDQLEAQTSIPSNFWAFNSAVRDYLDNPEQAKAYLKKVQNGKDSTITLTATSTLEEVGEKIVSAWNNNGIKAVLRVESGIPQNFQALLITQKIPSDPDQYSLWHSTQSETNISKFSSPRVDKDLEDGRKISDLETRKQKYQDFQKVLLDHAPATFLYFPKYKVIYLKKIEIDLMKILDLQIY</sequence>
<keyword evidence="4" id="KW-0812">Transmembrane</keyword>
<accession>A0A0G0H866</accession>
<keyword evidence="4" id="KW-0472">Membrane</keyword>
<evidence type="ECO:0000256" key="2">
    <source>
        <dbReference type="ARBA" id="ARBA00022448"/>
    </source>
</evidence>
<name>A0A0G0H866_9BACT</name>
<evidence type="ECO:0000256" key="1">
    <source>
        <dbReference type="ARBA" id="ARBA00005695"/>
    </source>
</evidence>
<dbReference type="PANTHER" id="PTHR30290:SF9">
    <property type="entry name" value="OLIGOPEPTIDE-BINDING PROTEIN APPA"/>
    <property type="match status" value="1"/>
</dbReference>
<dbReference type="GO" id="GO:1904680">
    <property type="term" value="F:peptide transmembrane transporter activity"/>
    <property type="evidence" value="ECO:0007669"/>
    <property type="project" value="TreeGrafter"/>
</dbReference>
<dbReference type="InterPro" id="IPR030678">
    <property type="entry name" value="Peptide/Ni-bd"/>
</dbReference>
<dbReference type="Proteomes" id="UP000034492">
    <property type="component" value="Unassembled WGS sequence"/>
</dbReference>
<dbReference type="GO" id="GO:0043190">
    <property type="term" value="C:ATP-binding cassette (ABC) transporter complex"/>
    <property type="evidence" value="ECO:0007669"/>
    <property type="project" value="InterPro"/>
</dbReference>
<comment type="caution">
    <text evidence="6">The sequence shown here is derived from an EMBL/GenBank/DDBJ whole genome shotgun (WGS) entry which is preliminary data.</text>
</comment>
<dbReference type="InterPro" id="IPR039424">
    <property type="entry name" value="SBP_5"/>
</dbReference>
<keyword evidence="4" id="KW-1133">Transmembrane helix</keyword>
<dbReference type="Gene3D" id="3.10.105.10">
    <property type="entry name" value="Dipeptide-binding Protein, Domain 3"/>
    <property type="match status" value="1"/>
</dbReference>
<evidence type="ECO:0000313" key="6">
    <source>
        <dbReference type="EMBL" id="KKQ08284.1"/>
    </source>
</evidence>
<proteinExistence type="inferred from homology"/>
<feature type="domain" description="Solute-binding protein family 5" evidence="5">
    <location>
        <begin position="127"/>
        <end position="351"/>
    </location>
</feature>
<dbReference type="AlphaFoldDB" id="A0A0G0H866"/>
<dbReference type="CDD" id="cd00995">
    <property type="entry name" value="PBP2_NikA_DppA_OppA_like"/>
    <property type="match status" value="1"/>
</dbReference>
<dbReference type="PIRSF" id="PIRSF002741">
    <property type="entry name" value="MppA"/>
    <property type="match status" value="1"/>
</dbReference>
<evidence type="ECO:0000256" key="3">
    <source>
        <dbReference type="ARBA" id="ARBA00022729"/>
    </source>
</evidence>
<keyword evidence="2" id="KW-0813">Transport</keyword>
<dbReference type="Gene3D" id="3.90.76.10">
    <property type="entry name" value="Dipeptide-binding Protein, Domain 1"/>
    <property type="match status" value="1"/>
</dbReference>
<dbReference type="InterPro" id="IPR000914">
    <property type="entry name" value="SBP_5_dom"/>
</dbReference>
<reference evidence="6 7" key="1">
    <citation type="journal article" date="2015" name="Nature">
        <title>rRNA introns, odd ribosomes, and small enigmatic genomes across a large radiation of phyla.</title>
        <authorList>
            <person name="Brown C.T."/>
            <person name="Hug L.A."/>
            <person name="Thomas B.C."/>
            <person name="Sharon I."/>
            <person name="Castelle C.J."/>
            <person name="Singh A."/>
            <person name="Wilkins M.J."/>
            <person name="Williams K.H."/>
            <person name="Banfield J.F."/>
        </authorList>
    </citation>
    <scope>NUCLEOTIDE SEQUENCE [LARGE SCALE GENOMIC DNA]</scope>
</reference>
<dbReference type="Pfam" id="PF00496">
    <property type="entry name" value="SBP_bac_5"/>
    <property type="match status" value="1"/>
</dbReference>
<dbReference type="SUPFAM" id="SSF53850">
    <property type="entry name" value="Periplasmic binding protein-like II"/>
    <property type="match status" value="1"/>
</dbReference>
<dbReference type="GO" id="GO:0015833">
    <property type="term" value="P:peptide transport"/>
    <property type="evidence" value="ECO:0007669"/>
    <property type="project" value="TreeGrafter"/>
</dbReference>
<gene>
    <name evidence="6" type="ORF">US19_C0028G0002</name>
</gene>